<feature type="compositionally biased region" description="Pro residues" evidence="1">
    <location>
        <begin position="25"/>
        <end position="39"/>
    </location>
</feature>
<organism evidence="2 3">
    <name type="scientific">Guyanagaster necrorhizus</name>
    <dbReference type="NCBI Taxonomy" id="856835"/>
    <lineage>
        <taxon>Eukaryota</taxon>
        <taxon>Fungi</taxon>
        <taxon>Dikarya</taxon>
        <taxon>Basidiomycota</taxon>
        <taxon>Agaricomycotina</taxon>
        <taxon>Agaricomycetes</taxon>
        <taxon>Agaricomycetidae</taxon>
        <taxon>Agaricales</taxon>
        <taxon>Marasmiineae</taxon>
        <taxon>Physalacriaceae</taxon>
        <taxon>Guyanagaster</taxon>
    </lineage>
</organism>
<accession>A0A9P7VL69</accession>
<feature type="compositionally biased region" description="Low complexity" evidence="1">
    <location>
        <begin position="1"/>
        <end position="15"/>
    </location>
</feature>
<dbReference type="RefSeq" id="XP_043036098.1">
    <property type="nucleotide sequence ID" value="XM_043177622.1"/>
</dbReference>
<sequence>MISTSPHHTPSLSPSKVDVLVTRTVPPPPHGSLPLPQPPIPSNGVMILLATPPSSSHPLPSFATSHHDRRMTHPTLFNEILVDPAFDSMRFTRGQDSLVHRVTYFT</sequence>
<evidence type="ECO:0000256" key="1">
    <source>
        <dbReference type="SAM" id="MobiDB-lite"/>
    </source>
</evidence>
<dbReference type="EMBL" id="MU250550">
    <property type="protein sequence ID" value="KAG7442598.1"/>
    <property type="molecule type" value="Genomic_DNA"/>
</dbReference>
<gene>
    <name evidence="2" type="ORF">BT62DRAFT_1010209</name>
</gene>
<evidence type="ECO:0000313" key="3">
    <source>
        <dbReference type="Proteomes" id="UP000812287"/>
    </source>
</evidence>
<evidence type="ECO:0000313" key="2">
    <source>
        <dbReference type="EMBL" id="KAG7442598.1"/>
    </source>
</evidence>
<keyword evidence="3" id="KW-1185">Reference proteome</keyword>
<feature type="region of interest" description="Disordered" evidence="1">
    <location>
        <begin position="1"/>
        <end position="39"/>
    </location>
</feature>
<dbReference type="Proteomes" id="UP000812287">
    <property type="component" value="Unassembled WGS sequence"/>
</dbReference>
<name>A0A9P7VL69_9AGAR</name>
<proteinExistence type="predicted"/>
<dbReference type="AlphaFoldDB" id="A0A9P7VL69"/>
<reference evidence="2" key="1">
    <citation type="submission" date="2020-11" db="EMBL/GenBank/DDBJ databases">
        <title>Adaptations for nitrogen fixation in a non-lichenized fungal sporocarp promotes dispersal by wood-feeding termites.</title>
        <authorList>
            <consortium name="DOE Joint Genome Institute"/>
            <person name="Koch R.A."/>
            <person name="Yoon G."/>
            <person name="Arayal U."/>
            <person name="Lail K."/>
            <person name="Amirebrahimi M."/>
            <person name="Labutti K."/>
            <person name="Lipzen A."/>
            <person name="Riley R."/>
            <person name="Barry K."/>
            <person name="Henrissat B."/>
            <person name="Grigoriev I.V."/>
            <person name="Herr J.R."/>
            <person name="Aime M.C."/>
        </authorList>
    </citation>
    <scope>NUCLEOTIDE SEQUENCE</scope>
    <source>
        <strain evidence="2">MCA 3950</strain>
    </source>
</reference>
<comment type="caution">
    <text evidence="2">The sequence shown here is derived from an EMBL/GenBank/DDBJ whole genome shotgun (WGS) entry which is preliminary data.</text>
</comment>
<dbReference type="GeneID" id="66099909"/>
<protein>
    <submittedName>
        <fullName evidence="2">Uncharacterized protein</fullName>
    </submittedName>
</protein>